<dbReference type="PANTHER" id="PTHR34554">
    <property type="entry name" value="RGS1-HXK1-INTERACTING PROTEIN 1"/>
    <property type="match status" value="1"/>
</dbReference>
<dbReference type="PANTHER" id="PTHR34554:SF2">
    <property type="entry name" value="RGS1-HXK1-INTERACTING PROTEIN 1"/>
    <property type="match status" value="1"/>
</dbReference>
<dbReference type="Proteomes" id="UP001627284">
    <property type="component" value="Unassembled WGS sequence"/>
</dbReference>
<organism evidence="1 2">
    <name type="scientific">Solanum stoloniferum</name>
    <dbReference type="NCBI Taxonomy" id="62892"/>
    <lineage>
        <taxon>Eukaryota</taxon>
        <taxon>Viridiplantae</taxon>
        <taxon>Streptophyta</taxon>
        <taxon>Embryophyta</taxon>
        <taxon>Tracheophyta</taxon>
        <taxon>Spermatophyta</taxon>
        <taxon>Magnoliopsida</taxon>
        <taxon>eudicotyledons</taxon>
        <taxon>Gunneridae</taxon>
        <taxon>Pentapetalae</taxon>
        <taxon>asterids</taxon>
        <taxon>lamiids</taxon>
        <taxon>Solanales</taxon>
        <taxon>Solanaceae</taxon>
        <taxon>Solanoideae</taxon>
        <taxon>Solaneae</taxon>
        <taxon>Solanum</taxon>
    </lineage>
</organism>
<keyword evidence="2" id="KW-1185">Reference proteome</keyword>
<accession>A0ABD2SVB6</accession>
<dbReference type="EMBL" id="JBJKTR010000013">
    <property type="protein sequence ID" value="KAL3347825.1"/>
    <property type="molecule type" value="Genomic_DNA"/>
</dbReference>
<evidence type="ECO:0000313" key="1">
    <source>
        <dbReference type="EMBL" id="KAL3347825.1"/>
    </source>
</evidence>
<protein>
    <submittedName>
        <fullName evidence="1">Uncharacterized protein</fullName>
    </submittedName>
</protein>
<feature type="non-terminal residue" evidence="1">
    <location>
        <position position="1"/>
    </location>
</feature>
<comment type="caution">
    <text evidence="1">The sequence shown here is derived from an EMBL/GenBank/DDBJ whole genome shotgun (WGS) entry which is preliminary data.</text>
</comment>
<dbReference type="AlphaFoldDB" id="A0ABD2SVB6"/>
<proteinExistence type="predicted"/>
<gene>
    <name evidence="1" type="ORF">AABB24_021461</name>
</gene>
<sequence>IIVFVDTRGGEDGRRKGFIPKQSMALLHLRGSASHCPSVYRLRHSLCPFHTKYILHPPSHSSGPRRFLYRQTLGCLQSEEAKFIKAEKNVKEFGLSVGLMKKESKKLLERASLAEKDMKRGHSDLMVAGNQIQSVAKSVYKVEGQAADLMDVLREIPGREALKLRAEVASMVSHLHQQRTAIDKRIVKISELGVPI</sequence>
<reference evidence="1 2" key="1">
    <citation type="submission" date="2024-05" db="EMBL/GenBank/DDBJ databases">
        <title>De novo assembly of an allotetraploid wild potato.</title>
        <authorList>
            <person name="Hosaka A.J."/>
        </authorList>
    </citation>
    <scope>NUCLEOTIDE SEQUENCE [LARGE SCALE GENOMIC DNA]</scope>
    <source>
        <tissue evidence="1">Young leaves</tissue>
    </source>
</reference>
<evidence type="ECO:0000313" key="2">
    <source>
        <dbReference type="Proteomes" id="UP001627284"/>
    </source>
</evidence>
<dbReference type="InterPro" id="IPR053284">
    <property type="entry name" value="RGS1-HXK1_interactor"/>
</dbReference>
<name>A0ABD2SVB6_9SOLN</name>